<protein>
    <submittedName>
        <fullName evidence="1">Uncharacterized protein</fullName>
    </submittedName>
</protein>
<evidence type="ECO:0000313" key="2">
    <source>
        <dbReference type="Proteomes" id="UP000007115"/>
    </source>
</evidence>
<dbReference type="VEuPathDB" id="FungiDB:TRIVIDRAFT_92817"/>
<reference evidence="1 2" key="1">
    <citation type="journal article" date="2011" name="Genome Biol.">
        <title>Comparative genome sequence analysis underscores mycoparasitism as the ancestral life style of Trichoderma.</title>
        <authorList>
            <person name="Kubicek C.P."/>
            <person name="Herrera-Estrella A."/>
            <person name="Seidl-Seiboth V."/>
            <person name="Martinez D.A."/>
            <person name="Druzhinina I.S."/>
            <person name="Thon M."/>
            <person name="Zeilinger S."/>
            <person name="Casas-Flores S."/>
            <person name="Horwitz B.A."/>
            <person name="Mukherjee P.K."/>
            <person name="Mukherjee M."/>
            <person name="Kredics L."/>
            <person name="Alcaraz L.D."/>
            <person name="Aerts A."/>
            <person name="Antal Z."/>
            <person name="Atanasova L."/>
            <person name="Cervantes-Badillo M.G."/>
            <person name="Challacombe J."/>
            <person name="Chertkov O."/>
            <person name="McCluskey K."/>
            <person name="Coulpier F."/>
            <person name="Deshpande N."/>
            <person name="von Doehren H."/>
            <person name="Ebbole D.J."/>
            <person name="Esquivel-Naranjo E.U."/>
            <person name="Fekete E."/>
            <person name="Flipphi M."/>
            <person name="Glaser F."/>
            <person name="Gomez-Rodriguez E.Y."/>
            <person name="Gruber S."/>
            <person name="Han C."/>
            <person name="Henrissat B."/>
            <person name="Hermosa R."/>
            <person name="Hernandez-Onate M."/>
            <person name="Karaffa L."/>
            <person name="Kosti I."/>
            <person name="Le Crom S."/>
            <person name="Lindquist E."/>
            <person name="Lucas S."/>
            <person name="Luebeck M."/>
            <person name="Luebeck P.S."/>
            <person name="Margeot A."/>
            <person name="Metz B."/>
            <person name="Misra M."/>
            <person name="Nevalainen H."/>
            <person name="Omann M."/>
            <person name="Packer N."/>
            <person name="Perrone G."/>
            <person name="Uresti-Rivera E.E."/>
            <person name="Salamov A."/>
            <person name="Schmoll M."/>
            <person name="Seiboth B."/>
            <person name="Shapiro H."/>
            <person name="Sukno S."/>
            <person name="Tamayo-Ramos J.A."/>
            <person name="Tisch D."/>
            <person name="Wiest A."/>
            <person name="Wilkinson H.H."/>
            <person name="Zhang M."/>
            <person name="Coutinho P.M."/>
            <person name="Kenerley C.M."/>
            <person name="Monte E."/>
            <person name="Baker S.E."/>
            <person name="Grigoriev I.V."/>
        </authorList>
    </citation>
    <scope>NUCLEOTIDE SEQUENCE [LARGE SCALE GENOMIC DNA]</scope>
    <source>
        <strain evidence="2">Gv29-8 / FGSC 10586</strain>
    </source>
</reference>
<dbReference type="InParanoid" id="G9N1E0"/>
<proteinExistence type="predicted"/>
<evidence type="ECO:0000313" key="1">
    <source>
        <dbReference type="EMBL" id="EHK19570.1"/>
    </source>
</evidence>
<name>G9N1E0_HYPVG</name>
<sequence length="56" mass="6073">MSDYQQCDIQKHWSVITGLFGTESRVAGQEGAPHSPTSASALKSLRGGLGRDFDMF</sequence>
<dbReference type="RefSeq" id="XP_013953768.1">
    <property type="nucleotide sequence ID" value="XM_014098293.1"/>
</dbReference>
<dbReference type="GeneID" id="25799065"/>
<organism evidence="1 2">
    <name type="scientific">Hypocrea virens (strain Gv29-8 / FGSC 10586)</name>
    <name type="common">Gliocladium virens</name>
    <name type="synonym">Trichoderma virens</name>
    <dbReference type="NCBI Taxonomy" id="413071"/>
    <lineage>
        <taxon>Eukaryota</taxon>
        <taxon>Fungi</taxon>
        <taxon>Dikarya</taxon>
        <taxon>Ascomycota</taxon>
        <taxon>Pezizomycotina</taxon>
        <taxon>Sordariomycetes</taxon>
        <taxon>Hypocreomycetidae</taxon>
        <taxon>Hypocreales</taxon>
        <taxon>Hypocreaceae</taxon>
        <taxon>Trichoderma</taxon>
    </lineage>
</organism>
<accession>G9N1E0</accession>
<gene>
    <name evidence="1" type="ORF">TRIVIDRAFT_92817</name>
</gene>
<dbReference type="AlphaFoldDB" id="G9N1E0"/>
<comment type="caution">
    <text evidence="1">The sequence shown here is derived from an EMBL/GenBank/DDBJ whole genome shotgun (WGS) entry which is preliminary data.</text>
</comment>
<keyword evidence="2" id="KW-1185">Reference proteome</keyword>
<dbReference type="EMBL" id="ABDF02000083">
    <property type="protein sequence ID" value="EHK19570.1"/>
    <property type="molecule type" value="Genomic_DNA"/>
</dbReference>
<dbReference type="Proteomes" id="UP000007115">
    <property type="component" value="Unassembled WGS sequence"/>
</dbReference>
<dbReference type="HOGENOM" id="CLU_3014459_0_0_1"/>